<dbReference type="GO" id="GO:0009897">
    <property type="term" value="C:external side of plasma membrane"/>
    <property type="evidence" value="ECO:0007669"/>
    <property type="project" value="Ensembl"/>
</dbReference>
<gene>
    <name evidence="8" type="primary">CD48</name>
</gene>
<dbReference type="PANTHER" id="PTHR12080">
    <property type="entry name" value="SIGNALING LYMPHOCYTIC ACTIVATION MOLECULE"/>
    <property type="match status" value="1"/>
</dbReference>
<dbReference type="GO" id="GO:0045121">
    <property type="term" value="C:membrane raft"/>
    <property type="evidence" value="ECO:0007669"/>
    <property type="project" value="Ensembl"/>
</dbReference>
<comment type="subcellular location">
    <subcellularLocation>
        <location evidence="1">Membrane</location>
    </subcellularLocation>
</comment>
<keyword evidence="4" id="KW-0325">Glycoprotein</keyword>
<dbReference type="OMA" id="YFNTKFK"/>
<name>A0A3Q0DVZ0_CARSF</name>
<dbReference type="InterPro" id="IPR013106">
    <property type="entry name" value="Ig_V-set"/>
</dbReference>
<dbReference type="GeneID" id="103261113"/>
<organism evidence="7 8">
    <name type="scientific">Carlito syrichta</name>
    <name type="common">Philippine tarsier</name>
    <name type="synonym">Tarsius syrichta</name>
    <dbReference type="NCBI Taxonomy" id="1868482"/>
    <lineage>
        <taxon>Eukaryota</taxon>
        <taxon>Metazoa</taxon>
        <taxon>Chordata</taxon>
        <taxon>Craniata</taxon>
        <taxon>Vertebrata</taxon>
        <taxon>Euteleostomi</taxon>
        <taxon>Mammalia</taxon>
        <taxon>Eutheria</taxon>
        <taxon>Euarchontoglires</taxon>
        <taxon>Primates</taxon>
        <taxon>Haplorrhini</taxon>
        <taxon>Tarsiiformes</taxon>
        <taxon>Tarsiidae</taxon>
        <taxon>Carlito</taxon>
    </lineage>
</organism>
<dbReference type="PANTHER" id="PTHR12080:SF134">
    <property type="entry name" value="CD48 ANTIGEN"/>
    <property type="match status" value="1"/>
</dbReference>
<sequence>MCSRGWERRLVRELLPLPLLLLVISVQGHLEQKLIVVTNGNVTLPVFKGLPNDYIRLTWFYTDSQKIVEYESNSTKYFDSKFKSRVKLDQSGALHIYYVQKEDSSTYRLIVKMRDRQEEKSKVSLEVLDPVPKPNMTTEKTEEGNHCFLKLSCVTPEQSVNYTWYGDSGPFPQALQGSVLHLTVTPQNYSTFYTCQVSNPVSSENDTVYFTLPCTLARSTGADWIASWLLAMVPTIAGLLLV</sequence>
<evidence type="ECO:0000256" key="5">
    <source>
        <dbReference type="SAM" id="SignalP"/>
    </source>
</evidence>
<dbReference type="InterPro" id="IPR007110">
    <property type="entry name" value="Ig-like_dom"/>
</dbReference>
<dbReference type="Pfam" id="PF07686">
    <property type="entry name" value="V-set"/>
    <property type="match status" value="1"/>
</dbReference>
<evidence type="ECO:0000256" key="3">
    <source>
        <dbReference type="ARBA" id="ARBA00023136"/>
    </source>
</evidence>
<dbReference type="STRING" id="1868482.ENSTSYP00000032604"/>
<dbReference type="InterPro" id="IPR013783">
    <property type="entry name" value="Ig-like_fold"/>
</dbReference>
<evidence type="ECO:0000256" key="4">
    <source>
        <dbReference type="ARBA" id="ARBA00023180"/>
    </source>
</evidence>
<dbReference type="GO" id="GO:0030101">
    <property type="term" value="P:natural killer cell activation"/>
    <property type="evidence" value="ECO:0007669"/>
    <property type="project" value="Ensembl"/>
</dbReference>
<dbReference type="AlphaFoldDB" id="A0A3Q0DVZ0"/>
<keyword evidence="7" id="KW-1185">Reference proteome</keyword>
<evidence type="ECO:0000313" key="8">
    <source>
        <dbReference type="RefSeq" id="XP_021568354.1"/>
    </source>
</evidence>
<keyword evidence="3" id="KW-0472">Membrane</keyword>
<evidence type="ECO:0000256" key="1">
    <source>
        <dbReference type="ARBA" id="ARBA00004370"/>
    </source>
</evidence>
<dbReference type="PROSITE" id="PS50835">
    <property type="entry name" value="IG_LIKE"/>
    <property type="match status" value="1"/>
</dbReference>
<dbReference type="SUPFAM" id="SSF48726">
    <property type="entry name" value="Immunoglobulin"/>
    <property type="match status" value="2"/>
</dbReference>
<feature type="signal peptide" evidence="5">
    <location>
        <begin position="1"/>
        <end position="28"/>
    </location>
</feature>
<evidence type="ECO:0000256" key="2">
    <source>
        <dbReference type="ARBA" id="ARBA00022729"/>
    </source>
</evidence>
<dbReference type="RefSeq" id="XP_021568354.1">
    <property type="nucleotide sequence ID" value="XM_021712679.1"/>
</dbReference>
<dbReference type="OrthoDB" id="9835793at2759"/>
<dbReference type="InterPro" id="IPR015631">
    <property type="entry name" value="CD2/SLAM_rcpt"/>
</dbReference>
<dbReference type="Proteomes" id="UP000189704">
    <property type="component" value="Unplaced"/>
</dbReference>
<evidence type="ECO:0000313" key="7">
    <source>
        <dbReference type="Proteomes" id="UP000189704"/>
    </source>
</evidence>
<dbReference type="GO" id="GO:0042110">
    <property type="term" value="P:T cell activation"/>
    <property type="evidence" value="ECO:0007669"/>
    <property type="project" value="Ensembl"/>
</dbReference>
<protein>
    <submittedName>
        <fullName evidence="8">CD48 antigen</fullName>
    </submittedName>
</protein>
<dbReference type="InterPro" id="IPR036179">
    <property type="entry name" value="Ig-like_dom_sf"/>
</dbReference>
<accession>A0A3Q0DVZ0</accession>
<proteinExistence type="predicted"/>
<feature type="chain" id="PRO_5018266255" evidence="5">
    <location>
        <begin position="29"/>
        <end position="242"/>
    </location>
</feature>
<feature type="domain" description="Ig-like" evidence="6">
    <location>
        <begin position="134"/>
        <end position="211"/>
    </location>
</feature>
<reference evidence="8" key="1">
    <citation type="submission" date="2025-08" db="UniProtKB">
        <authorList>
            <consortium name="RefSeq"/>
        </authorList>
    </citation>
    <scope>IDENTIFICATION</scope>
</reference>
<dbReference type="Gene3D" id="2.60.40.10">
    <property type="entry name" value="Immunoglobulins"/>
    <property type="match status" value="2"/>
</dbReference>
<dbReference type="CTD" id="962"/>
<evidence type="ECO:0000259" key="6">
    <source>
        <dbReference type="PROSITE" id="PS50835"/>
    </source>
</evidence>
<dbReference type="GO" id="GO:0048018">
    <property type="term" value="F:receptor ligand activity"/>
    <property type="evidence" value="ECO:0007669"/>
    <property type="project" value="Ensembl"/>
</dbReference>
<dbReference type="KEGG" id="csyr:103261113"/>
<dbReference type="InterPro" id="IPR003599">
    <property type="entry name" value="Ig_sub"/>
</dbReference>
<keyword evidence="2 5" id="KW-0732">Signal</keyword>
<dbReference type="SMART" id="SM00409">
    <property type="entry name" value="IG"/>
    <property type="match status" value="1"/>
</dbReference>